<accession>A0A9P8XVP1</accession>
<proteinExistence type="predicted"/>
<evidence type="ECO:0000256" key="1">
    <source>
        <dbReference type="SAM" id="SignalP"/>
    </source>
</evidence>
<keyword evidence="3" id="KW-1185">Reference proteome</keyword>
<organism evidence="2 3">
    <name type="scientific">Microdochium trichocladiopsis</name>
    <dbReference type="NCBI Taxonomy" id="1682393"/>
    <lineage>
        <taxon>Eukaryota</taxon>
        <taxon>Fungi</taxon>
        <taxon>Dikarya</taxon>
        <taxon>Ascomycota</taxon>
        <taxon>Pezizomycotina</taxon>
        <taxon>Sordariomycetes</taxon>
        <taxon>Xylariomycetidae</taxon>
        <taxon>Xylariales</taxon>
        <taxon>Microdochiaceae</taxon>
        <taxon>Microdochium</taxon>
    </lineage>
</organism>
<comment type="caution">
    <text evidence="2">The sequence shown here is derived from an EMBL/GenBank/DDBJ whole genome shotgun (WGS) entry which is preliminary data.</text>
</comment>
<dbReference type="GeneID" id="70184889"/>
<dbReference type="EMBL" id="JAGTJQ010000010">
    <property type="protein sequence ID" value="KAH7021391.1"/>
    <property type="molecule type" value="Genomic_DNA"/>
</dbReference>
<feature type="chain" id="PRO_5040105981" evidence="1">
    <location>
        <begin position="23"/>
        <end position="159"/>
    </location>
</feature>
<dbReference type="Pfam" id="PF11327">
    <property type="entry name" value="Egh16-like"/>
    <property type="match status" value="1"/>
</dbReference>
<sequence length="159" mass="16191">MKTTASALFLSALSLYATAVSAHGRLVKPAGLPNSGPLKDIRVAANNCGEGVTIAGNAVATFKAGSTQEVTWVVDNGDGAGPLAVSFDPTGKGTAFTVPAVMVKQLEGQNGGVPNSFPRGNHVVSFKVPTTTCNKCVMQIRQNIKGNNGFGSCAVVSIV</sequence>
<gene>
    <name evidence="2" type="ORF">B0I36DRAFT_334373</name>
</gene>
<dbReference type="InterPro" id="IPR021476">
    <property type="entry name" value="Egh16-like"/>
</dbReference>
<evidence type="ECO:0000313" key="3">
    <source>
        <dbReference type="Proteomes" id="UP000756346"/>
    </source>
</evidence>
<reference evidence="2" key="1">
    <citation type="journal article" date="2021" name="Nat. Commun.">
        <title>Genetic determinants of endophytism in the Arabidopsis root mycobiome.</title>
        <authorList>
            <person name="Mesny F."/>
            <person name="Miyauchi S."/>
            <person name="Thiergart T."/>
            <person name="Pickel B."/>
            <person name="Atanasova L."/>
            <person name="Karlsson M."/>
            <person name="Huettel B."/>
            <person name="Barry K.W."/>
            <person name="Haridas S."/>
            <person name="Chen C."/>
            <person name="Bauer D."/>
            <person name="Andreopoulos W."/>
            <person name="Pangilinan J."/>
            <person name="LaButti K."/>
            <person name="Riley R."/>
            <person name="Lipzen A."/>
            <person name="Clum A."/>
            <person name="Drula E."/>
            <person name="Henrissat B."/>
            <person name="Kohler A."/>
            <person name="Grigoriev I.V."/>
            <person name="Martin F.M."/>
            <person name="Hacquard S."/>
        </authorList>
    </citation>
    <scope>NUCLEOTIDE SEQUENCE</scope>
    <source>
        <strain evidence="2">MPI-CAGE-CH-0230</strain>
    </source>
</reference>
<dbReference type="OrthoDB" id="3241054at2759"/>
<keyword evidence="1" id="KW-0732">Signal</keyword>
<dbReference type="Proteomes" id="UP000756346">
    <property type="component" value="Unassembled WGS sequence"/>
</dbReference>
<dbReference type="RefSeq" id="XP_046007592.1">
    <property type="nucleotide sequence ID" value="XM_046155343.1"/>
</dbReference>
<protein>
    <submittedName>
        <fullName evidence="2">Uncharacterized protein</fullName>
    </submittedName>
</protein>
<feature type="signal peptide" evidence="1">
    <location>
        <begin position="1"/>
        <end position="22"/>
    </location>
</feature>
<evidence type="ECO:0000313" key="2">
    <source>
        <dbReference type="EMBL" id="KAH7021391.1"/>
    </source>
</evidence>
<dbReference type="AlphaFoldDB" id="A0A9P8XVP1"/>
<name>A0A9P8XVP1_9PEZI</name>